<feature type="coiled-coil region" evidence="1">
    <location>
        <begin position="25"/>
        <end position="62"/>
    </location>
</feature>
<keyword evidence="3" id="KW-1185">Reference proteome</keyword>
<name>A0A1V2ACJ6_9BACI</name>
<dbReference type="EMBL" id="MSFI01000001">
    <property type="protein sequence ID" value="OMP68723.1"/>
    <property type="molecule type" value="Genomic_DNA"/>
</dbReference>
<reference evidence="2 3" key="1">
    <citation type="submission" date="2016-12" db="EMBL/GenBank/DDBJ databases">
        <title>Domibacillus sp. SAB 38T whole genome sequencing.</title>
        <authorList>
            <person name="Verma A."/>
            <person name="Ojha A.K."/>
            <person name="Krishnamurthi S."/>
        </authorList>
    </citation>
    <scope>NUCLEOTIDE SEQUENCE [LARGE SCALE GENOMIC DNA]</scope>
    <source>
        <strain evidence="2 3">SAB 38</strain>
    </source>
</reference>
<dbReference type="Proteomes" id="UP000188613">
    <property type="component" value="Unassembled WGS sequence"/>
</dbReference>
<dbReference type="STRING" id="1714355.BTO28_01350"/>
<keyword evidence="1" id="KW-0175">Coiled coil</keyword>
<evidence type="ECO:0000313" key="3">
    <source>
        <dbReference type="Proteomes" id="UP000188613"/>
    </source>
</evidence>
<evidence type="ECO:0008006" key="4">
    <source>
        <dbReference type="Google" id="ProtNLM"/>
    </source>
</evidence>
<dbReference type="OrthoDB" id="2968281at2"/>
<protein>
    <recommendedName>
        <fullName evidence="4">SnoaL-like domain-containing protein</fullName>
    </recommendedName>
</protein>
<gene>
    <name evidence="2" type="ORF">BTO28_01350</name>
</gene>
<evidence type="ECO:0000313" key="2">
    <source>
        <dbReference type="EMBL" id="OMP68723.1"/>
    </source>
</evidence>
<proteinExistence type="predicted"/>
<organism evidence="2 3">
    <name type="scientific">Domibacillus epiphyticus</name>
    <dbReference type="NCBI Taxonomy" id="1714355"/>
    <lineage>
        <taxon>Bacteria</taxon>
        <taxon>Bacillati</taxon>
        <taxon>Bacillota</taxon>
        <taxon>Bacilli</taxon>
        <taxon>Bacillales</taxon>
        <taxon>Bacillaceae</taxon>
        <taxon>Domibacillus</taxon>
    </lineage>
</organism>
<evidence type="ECO:0000256" key="1">
    <source>
        <dbReference type="SAM" id="Coils"/>
    </source>
</evidence>
<dbReference type="AlphaFoldDB" id="A0A1V2ACJ6"/>
<sequence length="181" mass="21066">MNKKYLSIILSVLLIFSLVSNFALYDLWQQEKDKAIELKQELNEANKQIGALNSNHEQEINKVASDFVERLFTYDPRVYENGREAALKMTIGGAKEKLIKEQTRDQYEEFGDQGETTISLVNITDSVYNKTGNETAEVIVQFEQELVLKGIRTKTMNEMKLWMYYTSDGWKIKNYEIMQVI</sequence>
<dbReference type="RefSeq" id="WP_076763283.1">
    <property type="nucleotide sequence ID" value="NZ_MSFI01000001.1"/>
</dbReference>
<comment type="caution">
    <text evidence="2">The sequence shown here is derived from an EMBL/GenBank/DDBJ whole genome shotgun (WGS) entry which is preliminary data.</text>
</comment>
<accession>A0A1V2ACJ6</accession>